<keyword evidence="3 5" id="KW-1133">Transmembrane helix</keyword>
<evidence type="ECO:0000256" key="2">
    <source>
        <dbReference type="ARBA" id="ARBA00022692"/>
    </source>
</evidence>
<evidence type="ECO:0000256" key="5">
    <source>
        <dbReference type="SAM" id="Phobius"/>
    </source>
</evidence>
<accession>A0ABQ4MNF9</accession>
<comment type="caution">
    <text evidence="7">The sequence shown here is derived from an EMBL/GenBank/DDBJ whole genome shotgun (WGS) entry which is preliminary data.</text>
</comment>
<evidence type="ECO:0000313" key="7">
    <source>
        <dbReference type="EMBL" id="GIP57527.1"/>
    </source>
</evidence>
<reference evidence="7 8" key="1">
    <citation type="submission" date="2021-03" db="EMBL/GenBank/DDBJ databases">
        <title>Antimicrobial resistance genes in bacteria isolated from Japanese honey, and their potential for conferring macrolide and lincosamide resistance in the American foulbrood pathogen Paenibacillus larvae.</title>
        <authorList>
            <person name="Okamoto M."/>
            <person name="Kumagai M."/>
            <person name="Kanamori H."/>
            <person name="Takamatsu D."/>
        </authorList>
    </citation>
    <scope>NUCLEOTIDE SEQUENCE [LARGE SCALE GENOMIC DNA]</scope>
    <source>
        <strain evidence="7 8">J15TS10</strain>
    </source>
</reference>
<keyword evidence="4 5" id="KW-0472">Membrane</keyword>
<proteinExistence type="predicted"/>
<evidence type="ECO:0000259" key="6">
    <source>
        <dbReference type="Pfam" id="PF12698"/>
    </source>
</evidence>
<sequence>MMRVSKVMRFEFLFQIKSRFYLLGLLIALLFLWSEFSPYIQHYPVDDNNDIRQLYEKGIHPELLHIDVSPEETLSSVLQHIDNLPEGILSQENYDAAKELSAAIKAQNLSLEQANTLVNQQYPSLAPQWEVYVEEKGQRLGSIEEVQPAFRAYYEQRTFSSEFAALWVDRLQIIMSFLSIPAFLMLFFKDRRFNALEWLHAKAFTGQQYVIGKYLGTVAAWCLPAVLISAAVNIWFGVRFTAQSFTYHLADLLLGLFVCVVPTFMISGAIIILLGFIFQNEIAALPVFILYLIFNITSGVFAGNGNTTVMNYMLRLDESISYNWLAFLPHQGLVVGASILFVLLAGQLWPRQGLKGKGRLTL</sequence>
<feature type="transmembrane region" description="Helical" evidence="5">
    <location>
        <begin position="283"/>
        <end position="302"/>
    </location>
</feature>
<dbReference type="Pfam" id="PF12698">
    <property type="entry name" value="ABC2_membrane_3"/>
    <property type="match status" value="1"/>
</dbReference>
<dbReference type="EMBL" id="BOSM01000002">
    <property type="protein sequence ID" value="GIP57527.1"/>
    <property type="molecule type" value="Genomic_DNA"/>
</dbReference>
<feature type="transmembrane region" description="Helical" evidence="5">
    <location>
        <begin position="171"/>
        <end position="188"/>
    </location>
</feature>
<evidence type="ECO:0000256" key="3">
    <source>
        <dbReference type="ARBA" id="ARBA00022989"/>
    </source>
</evidence>
<evidence type="ECO:0000313" key="8">
    <source>
        <dbReference type="Proteomes" id="UP000681290"/>
    </source>
</evidence>
<protein>
    <recommendedName>
        <fullName evidence="6">ABC-2 type transporter transmembrane domain-containing protein</fullName>
    </recommendedName>
</protein>
<feature type="transmembrane region" description="Helical" evidence="5">
    <location>
        <begin position="209"/>
        <end position="232"/>
    </location>
</feature>
<evidence type="ECO:0000256" key="1">
    <source>
        <dbReference type="ARBA" id="ARBA00004141"/>
    </source>
</evidence>
<keyword evidence="2 5" id="KW-0812">Transmembrane</keyword>
<evidence type="ECO:0000256" key="4">
    <source>
        <dbReference type="ARBA" id="ARBA00023136"/>
    </source>
</evidence>
<dbReference type="Proteomes" id="UP000681290">
    <property type="component" value="Unassembled WGS sequence"/>
</dbReference>
<dbReference type="InterPro" id="IPR013525">
    <property type="entry name" value="ABC2_TM"/>
</dbReference>
<gene>
    <name evidence="7" type="ORF">J15TS10_13410</name>
</gene>
<organism evidence="7 8">
    <name type="scientific">Paenibacillus woosongensis</name>
    <dbReference type="NCBI Taxonomy" id="307580"/>
    <lineage>
        <taxon>Bacteria</taxon>
        <taxon>Bacillati</taxon>
        <taxon>Bacillota</taxon>
        <taxon>Bacilli</taxon>
        <taxon>Bacillales</taxon>
        <taxon>Paenibacillaceae</taxon>
        <taxon>Paenibacillus</taxon>
    </lineage>
</organism>
<keyword evidence="8" id="KW-1185">Reference proteome</keyword>
<feature type="transmembrane region" description="Helical" evidence="5">
    <location>
        <begin position="252"/>
        <end position="276"/>
    </location>
</feature>
<feature type="transmembrane region" description="Helical" evidence="5">
    <location>
        <begin position="322"/>
        <end position="349"/>
    </location>
</feature>
<comment type="subcellular location">
    <subcellularLocation>
        <location evidence="1">Membrane</location>
        <topology evidence="1">Multi-pass membrane protein</topology>
    </subcellularLocation>
</comment>
<name>A0ABQ4MNF9_9BACL</name>
<feature type="domain" description="ABC-2 type transporter transmembrane" evidence="6">
    <location>
        <begin position="37"/>
        <end position="303"/>
    </location>
</feature>